<dbReference type="Proteomes" id="UP000310477">
    <property type="component" value="Unassembled WGS sequence"/>
</dbReference>
<accession>A0A4U1CDR0</accession>
<comment type="caution">
    <text evidence="2">The sequence shown here is derived from an EMBL/GenBank/DDBJ whole genome shotgun (WGS) entry which is preliminary data.</text>
</comment>
<organism evidence="2 3">
    <name type="scientific">Pedobacter cryotolerans</name>
    <dbReference type="NCBI Taxonomy" id="2571270"/>
    <lineage>
        <taxon>Bacteria</taxon>
        <taxon>Pseudomonadati</taxon>
        <taxon>Bacteroidota</taxon>
        <taxon>Sphingobacteriia</taxon>
        <taxon>Sphingobacteriales</taxon>
        <taxon>Sphingobacteriaceae</taxon>
        <taxon>Pedobacter</taxon>
    </lineage>
</organism>
<keyword evidence="1" id="KW-0732">Signal</keyword>
<protein>
    <recommendedName>
        <fullName evidence="4">DUF4369 domain-containing protein</fullName>
    </recommendedName>
</protein>
<gene>
    <name evidence="2" type="ORF">FA045_07800</name>
</gene>
<dbReference type="AlphaFoldDB" id="A0A4U1CDR0"/>
<dbReference type="EMBL" id="SWBO01000003">
    <property type="protein sequence ID" value="TKC02164.1"/>
    <property type="molecule type" value="Genomic_DNA"/>
</dbReference>
<evidence type="ECO:0000313" key="2">
    <source>
        <dbReference type="EMBL" id="TKC02164.1"/>
    </source>
</evidence>
<evidence type="ECO:0008006" key="4">
    <source>
        <dbReference type="Google" id="ProtNLM"/>
    </source>
</evidence>
<feature type="signal peptide" evidence="1">
    <location>
        <begin position="1"/>
        <end position="19"/>
    </location>
</feature>
<reference evidence="2 3" key="1">
    <citation type="submission" date="2019-04" db="EMBL/GenBank/DDBJ databases">
        <title>Pedobacter sp. AR-2-6 sp. nov., isolated from Arctic soil.</title>
        <authorList>
            <person name="Dahal R.H."/>
            <person name="Kim D.-U."/>
        </authorList>
    </citation>
    <scope>NUCLEOTIDE SEQUENCE [LARGE SCALE GENOMIC DNA]</scope>
    <source>
        <strain evidence="2 3">AR-2-6</strain>
    </source>
</reference>
<evidence type="ECO:0000313" key="3">
    <source>
        <dbReference type="Proteomes" id="UP000310477"/>
    </source>
</evidence>
<proteinExistence type="predicted"/>
<dbReference type="OrthoDB" id="760148at2"/>
<evidence type="ECO:0000256" key="1">
    <source>
        <dbReference type="SAM" id="SignalP"/>
    </source>
</evidence>
<dbReference type="RefSeq" id="WP_136876191.1">
    <property type="nucleotide sequence ID" value="NZ_SWBO01000003.1"/>
</dbReference>
<keyword evidence="3" id="KW-1185">Reference proteome</keyword>
<sequence length="223" mass="24273">MKALKIFIIFFLLAPKLFAQDAILISEGNFVRGVIKGTNFVSVAITEDDLTIKEYQAKDIHSFVWNGETYASKPILVKKKMEFRFFKVLETGVVNLYTYGDKGLVEEAPQPRPKIRPTFGVGMGTGGFGGGLGGGVSIGGGGGRRNDQSINNGTKQKITYFIEKPGTGPIQEVNLDNTNAVKTILLQKLINDEDLAESIKATESFDPKNLAAYVKAYNASGKK</sequence>
<name>A0A4U1CDR0_9SPHI</name>
<feature type="chain" id="PRO_5020361855" description="DUF4369 domain-containing protein" evidence="1">
    <location>
        <begin position="20"/>
        <end position="223"/>
    </location>
</feature>